<dbReference type="SUPFAM" id="SSF51045">
    <property type="entry name" value="WW domain"/>
    <property type="match status" value="3"/>
</dbReference>
<dbReference type="CDD" id="cd00201">
    <property type="entry name" value="WW"/>
    <property type="match status" value="3"/>
</dbReference>
<feature type="compositionally biased region" description="Gly residues" evidence="3">
    <location>
        <begin position="95"/>
        <end position="120"/>
    </location>
</feature>
<feature type="compositionally biased region" description="Low complexity" evidence="3">
    <location>
        <begin position="371"/>
        <end position="384"/>
    </location>
</feature>
<evidence type="ECO:0000256" key="1">
    <source>
        <dbReference type="ARBA" id="ARBA00022737"/>
    </source>
</evidence>
<dbReference type="SMART" id="SM00441">
    <property type="entry name" value="FF"/>
    <property type="match status" value="2"/>
</dbReference>
<feature type="domain" description="FF" evidence="5">
    <location>
        <begin position="796"/>
        <end position="851"/>
    </location>
</feature>
<dbReference type="PROSITE" id="PS01159">
    <property type="entry name" value="WW_DOMAIN_1"/>
    <property type="match status" value="1"/>
</dbReference>
<dbReference type="FunFam" id="2.20.70.10:FF:000049">
    <property type="entry name" value="Transcription elongation regulator 1-like"/>
    <property type="match status" value="1"/>
</dbReference>
<dbReference type="GO" id="GO:0003712">
    <property type="term" value="F:transcription coregulator activity"/>
    <property type="evidence" value="ECO:0007669"/>
    <property type="project" value="TreeGrafter"/>
</dbReference>
<dbReference type="SMART" id="SM00456">
    <property type="entry name" value="WW"/>
    <property type="match status" value="3"/>
</dbReference>
<feature type="domain" description="WW" evidence="4">
    <location>
        <begin position="590"/>
        <end position="619"/>
    </location>
</feature>
<evidence type="ECO:0000259" key="4">
    <source>
        <dbReference type="PROSITE" id="PS50020"/>
    </source>
</evidence>
<name>A0A8D9BXR9_9HEMI</name>
<evidence type="ECO:0000256" key="2">
    <source>
        <dbReference type="SAM" id="Coils"/>
    </source>
</evidence>
<dbReference type="Pfam" id="PF01846">
    <property type="entry name" value="FF"/>
    <property type="match status" value="2"/>
</dbReference>
<feature type="domain" description="WW" evidence="4">
    <location>
        <begin position="229"/>
        <end position="256"/>
    </location>
</feature>
<feature type="compositionally biased region" description="Acidic residues" evidence="3">
    <location>
        <begin position="539"/>
        <end position="549"/>
    </location>
</feature>
<keyword evidence="1" id="KW-0677">Repeat</keyword>
<dbReference type="GO" id="GO:0005634">
    <property type="term" value="C:nucleus"/>
    <property type="evidence" value="ECO:0007669"/>
    <property type="project" value="TreeGrafter"/>
</dbReference>
<feature type="domain" description="WW" evidence="4">
    <location>
        <begin position="456"/>
        <end position="483"/>
    </location>
</feature>
<feature type="compositionally biased region" description="Basic and acidic residues" evidence="3">
    <location>
        <begin position="319"/>
        <end position="332"/>
    </location>
</feature>
<dbReference type="PROSITE" id="PS51676">
    <property type="entry name" value="FF"/>
    <property type="match status" value="2"/>
</dbReference>
<feature type="region of interest" description="Disordered" evidence="3">
    <location>
        <begin position="287"/>
        <end position="403"/>
    </location>
</feature>
<dbReference type="AlphaFoldDB" id="A0A8D9BXR9"/>
<feature type="compositionally biased region" description="Pro residues" evidence="3">
    <location>
        <begin position="385"/>
        <end position="395"/>
    </location>
</feature>
<dbReference type="PANTHER" id="PTHR15377:SF3">
    <property type="entry name" value="WW DOMAIN-CONTAINING PROTEIN"/>
    <property type="match status" value="1"/>
</dbReference>
<evidence type="ECO:0000259" key="5">
    <source>
        <dbReference type="PROSITE" id="PS51676"/>
    </source>
</evidence>
<dbReference type="EMBL" id="HBUF01673639">
    <property type="protein sequence ID" value="CAG6790945.1"/>
    <property type="molecule type" value="Transcribed_RNA"/>
</dbReference>
<feature type="compositionally biased region" description="Low complexity" evidence="3">
    <location>
        <begin position="631"/>
        <end position="651"/>
    </location>
</feature>
<feature type="compositionally biased region" description="Low complexity" evidence="3">
    <location>
        <begin position="501"/>
        <end position="515"/>
    </location>
</feature>
<dbReference type="InterPro" id="IPR002713">
    <property type="entry name" value="FF_domain"/>
</dbReference>
<feature type="compositionally biased region" description="Polar residues" evidence="3">
    <location>
        <begin position="333"/>
        <end position="342"/>
    </location>
</feature>
<feature type="region of interest" description="Disordered" evidence="3">
    <location>
        <begin position="501"/>
        <end position="592"/>
    </location>
</feature>
<dbReference type="PANTHER" id="PTHR15377">
    <property type="entry name" value="TRANSCRIPTION ELONGATION REGULATOR 1"/>
    <property type="match status" value="1"/>
</dbReference>
<protein>
    <submittedName>
        <fullName evidence="6">Transcription elongation regulator 1</fullName>
    </submittedName>
</protein>
<dbReference type="FunFam" id="1.10.10.440:FF:000029">
    <property type="entry name" value="Uncharacterized protein, isoform B"/>
    <property type="match status" value="1"/>
</dbReference>
<dbReference type="EMBL" id="HBUF01673637">
    <property type="protein sequence ID" value="CAG6790939.1"/>
    <property type="molecule type" value="Transcribed_RNA"/>
</dbReference>
<keyword evidence="2" id="KW-0175">Coiled coil</keyword>
<dbReference type="SUPFAM" id="SSF81698">
    <property type="entry name" value="FF domain"/>
    <property type="match status" value="2"/>
</dbReference>
<feature type="compositionally biased region" description="Polar residues" evidence="3">
    <location>
        <begin position="520"/>
        <end position="531"/>
    </location>
</feature>
<accession>A0A8D9BXR9</accession>
<dbReference type="GO" id="GO:0070063">
    <property type="term" value="F:RNA polymerase binding"/>
    <property type="evidence" value="ECO:0007669"/>
    <property type="project" value="InterPro"/>
</dbReference>
<dbReference type="Gene3D" id="1.10.10.440">
    <property type="entry name" value="FF domain"/>
    <property type="match status" value="2"/>
</dbReference>
<dbReference type="Pfam" id="PF23517">
    <property type="entry name" value="WW_TCERG1"/>
    <property type="match status" value="1"/>
</dbReference>
<reference evidence="6" key="1">
    <citation type="submission" date="2021-05" db="EMBL/GenBank/DDBJ databases">
        <authorList>
            <person name="Alioto T."/>
            <person name="Alioto T."/>
            <person name="Gomez Garrido J."/>
        </authorList>
    </citation>
    <scope>NUCLEOTIDE SEQUENCE</scope>
</reference>
<dbReference type="PROSITE" id="PS50020">
    <property type="entry name" value="WW_DOMAIN_2"/>
    <property type="match status" value="3"/>
</dbReference>
<dbReference type="Gene3D" id="2.20.70.10">
    <property type="match status" value="3"/>
</dbReference>
<feature type="compositionally biased region" description="Basic and acidic residues" evidence="3">
    <location>
        <begin position="550"/>
        <end position="580"/>
    </location>
</feature>
<dbReference type="FunFam" id="1.10.10.440:FF:000001">
    <property type="entry name" value="Transcription elongation regulator 1 like"/>
    <property type="match status" value="1"/>
</dbReference>
<feature type="compositionally biased region" description="Low complexity" evidence="3">
    <location>
        <begin position="343"/>
        <end position="363"/>
    </location>
</feature>
<dbReference type="InterPro" id="IPR057565">
    <property type="entry name" value="WW_TCRG1_3rd"/>
</dbReference>
<dbReference type="InterPro" id="IPR001202">
    <property type="entry name" value="WW_dom"/>
</dbReference>
<dbReference type="InterPro" id="IPR036020">
    <property type="entry name" value="WW_dom_sf"/>
</dbReference>
<dbReference type="InterPro" id="IPR045148">
    <property type="entry name" value="TCRG1-like"/>
</dbReference>
<feature type="coiled-coil region" evidence="2">
    <location>
        <begin position="783"/>
        <end position="814"/>
    </location>
</feature>
<feature type="domain" description="FF" evidence="5">
    <location>
        <begin position="731"/>
        <end position="784"/>
    </location>
</feature>
<evidence type="ECO:0000313" key="6">
    <source>
        <dbReference type="EMBL" id="CAG6790945.1"/>
    </source>
</evidence>
<dbReference type="Pfam" id="PF00397">
    <property type="entry name" value="WW"/>
    <property type="match status" value="2"/>
</dbReference>
<organism evidence="6">
    <name type="scientific">Cacopsylla melanoneura</name>
    <dbReference type="NCBI Taxonomy" id="428564"/>
    <lineage>
        <taxon>Eukaryota</taxon>
        <taxon>Metazoa</taxon>
        <taxon>Ecdysozoa</taxon>
        <taxon>Arthropoda</taxon>
        <taxon>Hexapoda</taxon>
        <taxon>Insecta</taxon>
        <taxon>Pterygota</taxon>
        <taxon>Neoptera</taxon>
        <taxon>Paraneoptera</taxon>
        <taxon>Hemiptera</taxon>
        <taxon>Sternorrhyncha</taxon>
        <taxon>Psylloidea</taxon>
        <taxon>Psyllidae</taxon>
        <taxon>Psyllinae</taxon>
        <taxon>Cacopsylla</taxon>
    </lineage>
</organism>
<feature type="region of interest" description="Disordered" evidence="3">
    <location>
        <begin position="625"/>
        <end position="670"/>
    </location>
</feature>
<proteinExistence type="predicted"/>
<sequence>MRPLDDSPENNYNDNEDEEPQDDNNGNNSEDEDDHSFRSKRGRGGGGYGGPRRGPRDDYDDYDDYNDNYGGPPGGGFPPAHRGGFPPSRGFPPFRGGGRGRGGRGGFPPNGGRGRGGPRGGFDDYNDMGNGWGGGPDGWGGPMGGMMGPPPGMGPPPHMMMGPNGFGYGGPPGMGGPNGPPPLMSAPVNMPPPGMMGGPPNMGMPPPNIGMPPPNMGPANPLDLNGEVWVETKSGEGKSYYYNARTRETTWTKPEGPNVKIILQEQVEMMASQVMPTGGMPPNMGGGMPGIGGVAPNMGPGSMPAGNMPDGQQSGGGMDKTESGRGEGDKARSSSPSQSNTQAPATATGADGPPPNNTSNLPPNMQPPPSAAGGFPPFNPASFSGPPPFGMPPPNFAQGPWGMPPPMMGGMMNQQPPNTVPPVAAAAPSISAPAALTKDDATPKIDPEIVAKAAEWSEHKAPDGRSYFYNAKAGESVWEKPQAMKDLETAKLALAQGISTAVSSSSLAPSSGGVPATSGIAMTTDDTSQDVAKSSDSDSSSDSEDEEAKEAERKRKEEEEERERKRKEEEEAKAAQDRSKPVSSTPVPGTPWCVVWTGDGRVFFYNPSSRTSVWERPEDLVSRTDVDKMLSSPPDNVVVTPPTTSSSSTDNKAVKRDGGEDTNGEIPAKKSKVEVKPLSQLQQQHPAPVAAVVNIQPAPPQKEEIKKIDLGKEAAMEAEVRAARERAIVPLEQRIQSFRTMLQEKDVSAFSTWEKELHKIVFDPRYLLLTSKERKQVFEKYVKERAEEERKEKRNKMKERKDEYRKLMEEANLHGKSSFSDFSGKFGKDDRFKNIEKMRERESLFNEFIIDVRRREKEEKIVKREQVREPNELAVRRLFITFITTRTDGSLLRKTLETHLLGTTAFGTYLSSKDGSFCSRGTRLHLGAG</sequence>
<feature type="compositionally biased region" description="Low complexity" evidence="3">
    <location>
        <begin position="78"/>
        <end position="94"/>
    </location>
</feature>
<feature type="region of interest" description="Disordered" evidence="3">
    <location>
        <begin position="1"/>
        <end position="131"/>
    </location>
</feature>
<evidence type="ECO:0000256" key="3">
    <source>
        <dbReference type="SAM" id="MobiDB-lite"/>
    </source>
</evidence>
<dbReference type="InterPro" id="IPR036517">
    <property type="entry name" value="FF_domain_sf"/>
</dbReference>